<dbReference type="FunFam" id="3.50.50.60:FF:000395">
    <property type="entry name" value="Predicted protein"/>
    <property type="match status" value="1"/>
</dbReference>
<dbReference type="InterPro" id="IPR036873">
    <property type="entry name" value="Rhodanese-like_dom_sf"/>
</dbReference>
<evidence type="ECO:0000256" key="1">
    <source>
        <dbReference type="SAM" id="MobiDB-lite"/>
    </source>
</evidence>
<proteinExistence type="predicted"/>
<dbReference type="InterPro" id="IPR002937">
    <property type="entry name" value="Amino_oxidase"/>
</dbReference>
<dbReference type="SMART" id="SM00450">
    <property type="entry name" value="RHOD"/>
    <property type="match status" value="1"/>
</dbReference>
<keyword evidence="4" id="KW-1185">Reference proteome</keyword>
<dbReference type="Gene3D" id="3.40.50.1820">
    <property type="entry name" value="alpha/beta hydrolase"/>
    <property type="match status" value="2"/>
</dbReference>
<feature type="region of interest" description="Disordered" evidence="1">
    <location>
        <begin position="655"/>
        <end position="681"/>
    </location>
</feature>
<comment type="caution">
    <text evidence="3">The sequence shown here is derived from an EMBL/GenBank/DDBJ whole genome shotgun (WGS) entry which is preliminary data.</text>
</comment>
<dbReference type="PANTHER" id="PTHR43268">
    <property type="entry name" value="THIOSULFATE SULFURTRANSFERASE/RHODANESE-LIKE DOMAIN-CONTAINING PROTEIN 2"/>
    <property type="match status" value="1"/>
</dbReference>
<dbReference type="PANTHER" id="PTHR43268:SF6">
    <property type="entry name" value="THIOSULFATE SULFURTRANSFERASE_RHODANESE-LIKE DOMAIN-CONTAINING PROTEIN 2"/>
    <property type="match status" value="1"/>
</dbReference>
<name>A0A835W5I1_CHLIN</name>
<accession>A0A835W5I1</accession>
<dbReference type="Pfam" id="PF12368">
    <property type="entry name" value="Rhodanese_C"/>
    <property type="match status" value="1"/>
</dbReference>
<dbReference type="Proteomes" id="UP000650467">
    <property type="component" value="Unassembled WGS sequence"/>
</dbReference>
<feature type="region of interest" description="Disordered" evidence="1">
    <location>
        <begin position="170"/>
        <end position="199"/>
    </location>
</feature>
<dbReference type="SUPFAM" id="SSF51905">
    <property type="entry name" value="FAD/NAD(P)-binding domain"/>
    <property type="match status" value="1"/>
</dbReference>
<organism evidence="3 4">
    <name type="scientific">Chlamydomonas incerta</name>
    <dbReference type="NCBI Taxonomy" id="51695"/>
    <lineage>
        <taxon>Eukaryota</taxon>
        <taxon>Viridiplantae</taxon>
        <taxon>Chlorophyta</taxon>
        <taxon>core chlorophytes</taxon>
        <taxon>Chlorophyceae</taxon>
        <taxon>CS clade</taxon>
        <taxon>Chlamydomonadales</taxon>
        <taxon>Chlamydomonadaceae</taxon>
        <taxon>Chlamydomonas</taxon>
    </lineage>
</organism>
<protein>
    <recommendedName>
        <fullName evidence="2">Rhodanese domain-containing protein</fullName>
    </recommendedName>
</protein>
<evidence type="ECO:0000313" key="4">
    <source>
        <dbReference type="Proteomes" id="UP000650467"/>
    </source>
</evidence>
<dbReference type="Gene3D" id="3.50.50.60">
    <property type="entry name" value="FAD/NAD(P)-binding domain"/>
    <property type="match status" value="1"/>
</dbReference>
<dbReference type="GO" id="GO:0016491">
    <property type="term" value="F:oxidoreductase activity"/>
    <property type="evidence" value="ECO:0007669"/>
    <property type="project" value="InterPro"/>
</dbReference>
<evidence type="ECO:0000259" key="2">
    <source>
        <dbReference type="PROSITE" id="PS50206"/>
    </source>
</evidence>
<dbReference type="Pfam" id="PF03959">
    <property type="entry name" value="FSH1"/>
    <property type="match status" value="2"/>
</dbReference>
<dbReference type="InterPro" id="IPR036188">
    <property type="entry name" value="FAD/NAD-bd_sf"/>
</dbReference>
<dbReference type="InterPro" id="IPR022111">
    <property type="entry name" value="Rhodanese_C"/>
</dbReference>
<dbReference type="PROSITE" id="PS50206">
    <property type="entry name" value="RHODANESE_3"/>
    <property type="match status" value="1"/>
</dbReference>
<feature type="region of interest" description="Disordered" evidence="1">
    <location>
        <begin position="575"/>
        <end position="597"/>
    </location>
</feature>
<evidence type="ECO:0000313" key="3">
    <source>
        <dbReference type="EMBL" id="KAG2437894.1"/>
    </source>
</evidence>
<dbReference type="SUPFAM" id="SSF52821">
    <property type="entry name" value="Rhodanese/Cell cycle control phosphatase"/>
    <property type="match status" value="1"/>
</dbReference>
<reference evidence="3" key="1">
    <citation type="journal article" date="2020" name="bioRxiv">
        <title>Comparative genomics of Chlamydomonas.</title>
        <authorList>
            <person name="Craig R.J."/>
            <person name="Hasan A.R."/>
            <person name="Ness R.W."/>
            <person name="Keightley P.D."/>
        </authorList>
    </citation>
    <scope>NUCLEOTIDE SEQUENCE</scope>
    <source>
        <strain evidence="3">SAG 7.73</strain>
    </source>
</reference>
<dbReference type="Gene3D" id="3.40.250.10">
    <property type="entry name" value="Rhodanese-like domain"/>
    <property type="match status" value="1"/>
</dbReference>
<dbReference type="InterPro" id="IPR029058">
    <property type="entry name" value="AB_hydrolase_fold"/>
</dbReference>
<dbReference type="Gene3D" id="3.30.70.100">
    <property type="match status" value="1"/>
</dbReference>
<sequence length="1398" mass="143112">MCGRLGLRGRIRVARDGVNVTVGGPMTSLRAHAAAVATHAVLGATVAGGTVPAASAAPAAPADGASSLGAGDTDLGALGAASGIDFKLAVSRGARNAATTAETGMDSLAVRLCEELVTLGPLARNRADPAANTAPHLTPQQFHQLLQRAAAAAEGAAAAAGGAAAADGAAGKASRPAGGVPELAAEAQKPQGAAGGQPGAGGGVVLLDARNVYETRIGHFGAGPAVPLLDPRTRCFSELPAWLDAHEAALAGRTVLMYCTGGVRCERASAYLREKGPAFAHVFQLSGGIQRYLEAYPDGGFFRGKNFLYDDRICVGPEAAPDAPAVGRCLLCGVAWDDYGERLRCSRCRLLLLVCDGCRAARQQKPPPLLCELCAAGGQQPPDGTAGPTAAAAAAAPEARMGAAAGIPQQALVPAQGRRLRILCLHGFRQSGKQFLGRTCSLRKKLRDLADFVFVDAPHTLPHFIKYDRVRSCRAAAAASGSTAAAADGEQEEATAEVAEKVAEEAPEEEAEAGAEGSAAHGHGEHGASPPPSPGAAPAPPVVVGLASPGRGAPVLPPGAARRAWLVSPQLLSSHDSAGADGGDRADGGDGAGAAGGWREAPAFLDEQQYTQQTEGWAESLASLRRAVREQGPFDGVFGFSQGAAVAAVLCALQQQHRDQQPQPPEPRVPDAGGDAANDDDSAHDVGFRFAILGSGFPSPAPDHVSLLQRVGPIRLPSLHVYGLAPQPPLQPQSPSAAAAATAAAAAATADAAATPAAAADTADAGAGAAASAAGVVGGGIAASGGGGCGGDSGDGRAGDRQIGEEASGALAAAFAPQQRRCLRHTAGHLIPATKPHAAAFRCGIFQVRALAATSAAQAGTSGGSNGGSGAQRPKAVVVGGGWAGFGAAYALAQAGADVTVLDAAEQPGGLASAWKSQGGKTVEPGIKGFWYQYANIFSLVDRLGIRNAFTDFTQSSFYTPEGLQVRSPLFQAQPRLPTPLGSFVYTAPYFTQLPLVDRLTAGPLIGPLLEYSADAEAYEAYDKISALELFRSAGVSARLYREFLEPILLVTLFAPGHKLSAAAALDALYYFALAHQPDFDTRWCRGSVSERILQPFVQHLASLGVSLLGGRKVVEVLPDAAGGSRPGRVVATAPGGKREVWEADAVVFATGIGAMQRVVAASPLLADQPFFTAINNLSCVDAAAVRVWLDRRIRPATPSNVLVRFQQDVGSTLFHLSELQDEYSATESARSCSVVEADFYNAAALLPLSDQQLVEEVVLGQMIPAVDPAARPRVVDSSVLRFRGAVSLFSPGCAAHMPTTRTPFANTFMAGDWVRQGPGTHAAKGLCQEKAYVTGLQAGNAAAEALRLQPRAVVLPGEADETHIAAGRSAVRELRRLAAAVAPRGVPSPLGGFTLLR</sequence>
<dbReference type="EMBL" id="JAEHOC010000010">
    <property type="protein sequence ID" value="KAG2437894.1"/>
    <property type="molecule type" value="Genomic_DNA"/>
</dbReference>
<feature type="domain" description="Rhodanese" evidence="2">
    <location>
        <begin position="200"/>
        <end position="301"/>
    </location>
</feature>
<dbReference type="InterPro" id="IPR020936">
    <property type="entry name" value="TrhO"/>
</dbReference>
<dbReference type="Pfam" id="PF01593">
    <property type="entry name" value="Amino_oxidase"/>
    <property type="match status" value="1"/>
</dbReference>
<dbReference type="InterPro" id="IPR001763">
    <property type="entry name" value="Rhodanese-like_dom"/>
</dbReference>
<feature type="region of interest" description="Disordered" evidence="1">
    <location>
        <begin position="483"/>
        <end position="545"/>
    </location>
</feature>
<feature type="compositionally biased region" description="Pro residues" evidence="1">
    <location>
        <begin position="529"/>
        <end position="541"/>
    </location>
</feature>
<gene>
    <name evidence="3" type="ORF">HXX76_005511</name>
</gene>
<dbReference type="OrthoDB" id="2219495at2759"/>
<dbReference type="InterPro" id="IPR005645">
    <property type="entry name" value="FSH-like_dom"/>
</dbReference>